<dbReference type="Gene3D" id="3.20.20.70">
    <property type="entry name" value="Aldolase class I"/>
    <property type="match status" value="1"/>
</dbReference>
<sequence length="342" mass="37868">MGSSPKLLSELRAKTIVDCDTLDASVAESLGPFQDCTSNQAIAYFELLNTRHEDLIRQSADAAKKVSSKHPGIKLEALAVEICMIKLGLLILPHLKGRMHIQVNPFDAYSTSRTVSAAQRIVDIFNHLSPNLNAKDRVCIKIPSTWEGLQACRTLERDHGISTLATTLFALEQAAVAAEAGCRYIAPYVNELAVHFEEGLVDPSPNHLVCVQSQLYFQKHGYARTATLPASLTTIAECMSLSGVKHITIAPPLLRALNETTSADVLAIDGNFSSLFENEECLRKVEATLPEQPLDLIDDEERFRMLFTRRDNGKQEIKQVKAINIFADMQVKLEEIVRPCLQ</sequence>
<protein>
    <recommendedName>
        <fullName evidence="2">Transaldolase</fullName>
        <ecNumber evidence="2">2.2.1.2</ecNumber>
    </recommendedName>
</protein>
<dbReference type="EMBL" id="JAVRRJ010000007">
    <property type="protein sequence ID" value="KAK5082948.1"/>
    <property type="molecule type" value="Genomic_DNA"/>
</dbReference>
<comment type="catalytic activity">
    <reaction evidence="2">
        <text>D-sedoheptulose 7-phosphate + D-glyceraldehyde 3-phosphate = D-erythrose 4-phosphate + beta-D-fructose 6-phosphate</text>
        <dbReference type="Rhea" id="RHEA:17053"/>
        <dbReference type="ChEBI" id="CHEBI:16897"/>
        <dbReference type="ChEBI" id="CHEBI:57483"/>
        <dbReference type="ChEBI" id="CHEBI:57634"/>
        <dbReference type="ChEBI" id="CHEBI:59776"/>
        <dbReference type="EC" id="2.2.1.2"/>
    </reaction>
</comment>
<gene>
    <name evidence="3" type="ORF">LTR05_006830</name>
</gene>
<dbReference type="EC" id="2.2.1.2" evidence="2"/>
<keyword evidence="2" id="KW-0808">Transferase</keyword>
<keyword evidence="1" id="KW-0704">Schiff base</keyword>
<comment type="function">
    <text evidence="2">Catalyzes the rate-limiting step of the non-oxidative phase in the pentose phosphate pathway. Catalyzes the reversible conversion of sedheptulose-7-phosphate and D-glyceraldehyde 3-phosphate into erythrose-4-phosphate and beta-D-fructose 6-phosphate.</text>
</comment>
<dbReference type="InterPro" id="IPR001585">
    <property type="entry name" value="TAL/FSA"/>
</dbReference>
<dbReference type="GO" id="GO:0004801">
    <property type="term" value="F:transaldolase activity"/>
    <property type="evidence" value="ECO:0007669"/>
    <property type="project" value="UniProtKB-EC"/>
</dbReference>
<dbReference type="InterPro" id="IPR018225">
    <property type="entry name" value="Transaldolase_AS"/>
</dbReference>
<dbReference type="InterPro" id="IPR013785">
    <property type="entry name" value="Aldolase_TIM"/>
</dbReference>
<evidence type="ECO:0000313" key="4">
    <source>
        <dbReference type="Proteomes" id="UP001309876"/>
    </source>
</evidence>
<dbReference type="GO" id="GO:0005975">
    <property type="term" value="P:carbohydrate metabolic process"/>
    <property type="evidence" value="ECO:0007669"/>
    <property type="project" value="InterPro"/>
</dbReference>
<name>A0AAN7SVX7_9EURO</name>
<evidence type="ECO:0000313" key="3">
    <source>
        <dbReference type="EMBL" id="KAK5082948.1"/>
    </source>
</evidence>
<evidence type="ECO:0000256" key="2">
    <source>
        <dbReference type="RuleBase" id="RU000501"/>
    </source>
</evidence>
<reference evidence="3 4" key="1">
    <citation type="submission" date="2023-08" db="EMBL/GenBank/DDBJ databases">
        <title>Black Yeasts Isolated from many extreme environments.</title>
        <authorList>
            <person name="Coleine C."/>
            <person name="Stajich J.E."/>
            <person name="Selbmann L."/>
        </authorList>
    </citation>
    <scope>NUCLEOTIDE SEQUENCE [LARGE SCALE GENOMIC DNA]</scope>
    <source>
        <strain evidence="3 4">CCFEE 5910</strain>
    </source>
</reference>
<accession>A0AAN7SVX7</accession>
<dbReference type="AlphaFoldDB" id="A0AAN7SVX7"/>
<comment type="caution">
    <text evidence="3">The sequence shown here is derived from an EMBL/GenBank/DDBJ whole genome shotgun (WGS) entry which is preliminary data.</text>
</comment>
<dbReference type="PANTHER" id="PTHR10683">
    <property type="entry name" value="TRANSALDOLASE"/>
    <property type="match status" value="1"/>
</dbReference>
<proteinExistence type="predicted"/>
<keyword evidence="4" id="KW-1185">Reference proteome</keyword>
<evidence type="ECO:0000256" key="1">
    <source>
        <dbReference type="ARBA" id="ARBA00023270"/>
    </source>
</evidence>
<organism evidence="3 4">
    <name type="scientific">Lithohypha guttulata</name>
    <dbReference type="NCBI Taxonomy" id="1690604"/>
    <lineage>
        <taxon>Eukaryota</taxon>
        <taxon>Fungi</taxon>
        <taxon>Dikarya</taxon>
        <taxon>Ascomycota</taxon>
        <taxon>Pezizomycotina</taxon>
        <taxon>Eurotiomycetes</taxon>
        <taxon>Chaetothyriomycetidae</taxon>
        <taxon>Chaetothyriales</taxon>
        <taxon>Trichomeriaceae</taxon>
        <taxon>Lithohypha</taxon>
    </lineage>
</organism>
<comment type="pathway">
    <text evidence="2">Carbohydrate degradation; pentose phosphate pathway; D-glyceraldehyde 3-phosphate and beta-D-fructose 6-phosphate from D-ribose 5-phosphate and D-xylulose 5-phosphate (non-oxidative stage): step 2/3.</text>
</comment>
<dbReference type="GO" id="GO:0009052">
    <property type="term" value="P:pentose-phosphate shunt, non-oxidative branch"/>
    <property type="evidence" value="ECO:0007669"/>
    <property type="project" value="TreeGrafter"/>
</dbReference>
<dbReference type="Proteomes" id="UP001309876">
    <property type="component" value="Unassembled WGS sequence"/>
</dbReference>
<dbReference type="Pfam" id="PF00923">
    <property type="entry name" value="TAL_FSA"/>
    <property type="match status" value="1"/>
</dbReference>
<dbReference type="PANTHER" id="PTHR10683:SF34">
    <property type="entry name" value="TRANSALDOLASE"/>
    <property type="match status" value="1"/>
</dbReference>
<keyword evidence="2" id="KW-0570">Pentose shunt</keyword>
<dbReference type="SUPFAM" id="SSF51569">
    <property type="entry name" value="Aldolase"/>
    <property type="match status" value="1"/>
</dbReference>
<dbReference type="PROSITE" id="PS00958">
    <property type="entry name" value="TRANSALDOLASE_2"/>
    <property type="match status" value="1"/>
</dbReference>